<dbReference type="Proteomes" id="UP000095751">
    <property type="component" value="Unassembled WGS sequence"/>
</dbReference>
<dbReference type="OrthoDB" id="47284at2759"/>
<sequence length="144" mass="15900">MVLVLLIISLFSVDDNGCLGFVQQQQTMKSFLSTNHAAAAINKPTTNTLLSMIPDPDMEAEMLTTMAHFTMDFAGLVASPSKSLLRSFAIVGRICVVSADYITDHSIHPEELMIQLFFLSIAIKEMVVDNNKNKPSSSSKYRIK</sequence>
<keyword evidence="3" id="KW-1185">Reference proteome</keyword>
<keyword evidence="1" id="KW-0732">Signal</keyword>
<feature type="chain" id="PRO_5009192320" evidence="1">
    <location>
        <begin position="21"/>
        <end position="144"/>
    </location>
</feature>
<dbReference type="InParanoid" id="A0A1E7EWG4"/>
<dbReference type="AlphaFoldDB" id="A0A1E7EWG4"/>
<evidence type="ECO:0000313" key="2">
    <source>
        <dbReference type="EMBL" id="OEU10197.1"/>
    </source>
</evidence>
<organism evidence="2 3">
    <name type="scientific">Fragilariopsis cylindrus CCMP1102</name>
    <dbReference type="NCBI Taxonomy" id="635003"/>
    <lineage>
        <taxon>Eukaryota</taxon>
        <taxon>Sar</taxon>
        <taxon>Stramenopiles</taxon>
        <taxon>Ochrophyta</taxon>
        <taxon>Bacillariophyta</taxon>
        <taxon>Bacillariophyceae</taxon>
        <taxon>Bacillariophycidae</taxon>
        <taxon>Bacillariales</taxon>
        <taxon>Bacillariaceae</taxon>
        <taxon>Fragilariopsis</taxon>
    </lineage>
</organism>
<dbReference type="KEGG" id="fcy:FRACYDRAFT_247814"/>
<protein>
    <submittedName>
        <fullName evidence="2">Uncharacterized protein</fullName>
    </submittedName>
</protein>
<gene>
    <name evidence="2" type="ORF">FRACYDRAFT_247814</name>
</gene>
<name>A0A1E7EWG4_9STRA</name>
<feature type="signal peptide" evidence="1">
    <location>
        <begin position="1"/>
        <end position="20"/>
    </location>
</feature>
<evidence type="ECO:0000313" key="3">
    <source>
        <dbReference type="Proteomes" id="UP000095751"/>
    </source>
</evidence>
<proteinExistence type="predicted"/>
<accession>A0A1E7EWG4</accession>
<evidence type="ECO:0000256" key="1">
    <source>
        <dbReference type="SAM" id="SignalP"/>
    </source>
</evidence>
<reference evidence="2 3" key="1">
    <citation type="submission" date="2016-09" db="EMBL/GenBank/DDBJ databases">
        <title>Extensive genetic diversity and differential bi-allelic expression allows diatom success in the polar Southern Ocean.</title>
        <authorList>
            <consortium name="DOE Joint Genome Institute"/>
            <person name="Mock T."/>
            <person name="Otillar R.P."/>
            <person name="Strauss J."/>
            <person name="Dupont C."/>
            <person name="Frickenhaus S."/>
            <person name="Maumus F."/>
            <person name="Mcmullan M."/>
            <person name="Sanges R."/>
            <person name="Schmutz J."/>
            <person name="Toseland A."/>
            <person name="Valas R."/>
            <person name="Veluchamy A."/>
            <person name="Ward B.J."/>
            <person name="Allen A."/>
            <person name="Barry K."/>
            <person name="Falciatore A."/>
            <person name="Ferrante M."/>
            <person name="Fortunato A.E."/>
            <person name="Gloeckner G."/>
            <person name="Gruber A."/>
            <person name="Hipkin R."/>
            <person name="Janech M."/>
            <person name="Kroth P."/>
            <person name="Leese F."/>
            <person name="Lindquist E."/>
            <person name="Lyon B.R."/>
            <person name="Martin J."/>
            <person name="Mayer C."/>
            <person name="Parker M."/>
            <person name="Quesneville H."/>
            <person name="Raymond J."/>
            <person name="Uhlig C."/>
            <person name="Valentin K.U."/>
            <person name="Worden A.Z."/>
            <person name="Armbrust E.V."/>
            <person name="Bowler C."/>
            <person name="Green B."/>
            <person name="Moulton V."/>
            <person name="Van Oosterhout C."/>
            <person name="Grigoriev I."/>
        </authorList>
    </citation>
    <scope>NUCLEOTIDE SEQUENCE [LARGE SCALE GENOMIC DNA]</scope>
    <source>
        <strain evidence="2 3">CCMP1102</strain>
    </source>
</reference>
<dbReference type="EMBL" id="KV784373">
    <property type="protein sequence ID" value="OEU10197.1"/>
    <property type="molecule type" value="Genomic_DNA"/>
</dbReference>